<dbReference type="PANTHER" id="PTHR38038:SF1">
    <property type="entry name" value="PENICILLIN-BINDING PROTEIN ACTIVATOR LPOA"/>
    <property type="match status" value="1"/>
</dbReference>
<dbReference type="InterPro" id="IPR007443">
    <property type="entry name" value="LpoA"/>
</dbReference>
<dbReference type="CDD" id="cd06339">
    <property type="entry name" value="PBP1_YraM_LppC_lipoprotein-like"/>
    <property type="match status" value="1"/>
</dbReference>
<evidence type="ECO:0000256" key="2">
    <source>
        <dbReference type="SAM" id="MobiDB-lite"/>
    </source>
</evidence>
<comment type="caution">
    <text evidence="4">The sequence shown here is derived from an EMBL/GenBank/DDBJ whole genome shotgun (WGS) entry which is preliminary data.</text>
</comment>
<dbReference type="RefSeq" id="WP_378160848.1">
    <property type="nucleotide sequence ID" value="NZ_JBHSBU010000001.1"/>
</dbReference>
<reference evidence="5" key="1">
    <citation type="journal article" date="2019" name="Int. J. Syst. Evol. Microbiol.">
        <title>The Global Catalogue of Microorganisms (GCM) 10K type strain sequencing project: providing services to taxonomists for standard genome sequencing and annotation.</title>
        <authorList>
            <consortium name="The Broad Institute Genomics Platform"/>
            <consortium name="The Broad Institute Genome Sequencing Center for Infectious Disease"/>
            <person name="Wu L."/>
            <person name="Ma J."/>
        </authorList>
    </citation>
    <scope>NUCLEOTIDE SEQUENCE [LARGE SCALE GENOMIC DNA]</scope>
    <source>
        <strain evidence="5">LMG 29894</strain>
    </source>
</reference>
<dbReference type="EMBL" id="JBHSBU010000001">
    <property type="protein sequence ID" value="MFC4158314.1"/>
    <property type="molecule type" value="Genomic_DNA"/>
</dbReference>
<gene>
    <name evidence="4" type="ORF">ACFOW7_02965</name>
</gene>
<name>A0ABV8MJJ2_9NEIS</name>
<dbReference type="Proteomes" id="UP001595791">
    <property type="component" value="Unassembled WGS sequence"/>
</dbReference>
<keyword evidence="1" id="KW-0472">Membrane</keyword>
<feature type="region of interest" description="Disordered" evidence="2">
    <location>
        <begin position="341"/>
        <end position="374"/>
    </location>
</feature>
<protein>
    <submittedName>
        <fullName evidence="4">Penicillin-binding protein activator</fullName>
    </submittedName>
</protein>
<accession>A0ABV8MJJ2</accession>
<keyword evidence="3" id="KW-0732">Signal</keyword>
<dbReference type="PANTHER" id="PTHR38038">
    <property type="entry name" value="PENICILLIN-BINDING PROTEIN ACTIVATOR LPOA"/>
    <property type="match status" value="1"/>
</dbReference>
<organism evidence="4 5">
    <name type="scientific">Chitinimonas lacunae</name>
    <dbReference type="NCBI Taxonomy" id="1963018"/>
    <lineage>
        <taxon>Bacteria</taxon>
        <taxon>Pseudomonadati</taxon>
        <taxon>Pseudomonadota</taxon>
        <taxon>Betaproteobacteria</taxon>
        <taxon>Neisseriales</taxon>
        <taxon>Chitinibacteraceae</taxon>
        <taxon>Chitinimonas</taxon>
    </lineage>
</organism>
<dbReference type="SUPFAM" id="SSF53822">
    <property type="entry name" value="Periplasmic binding protein-like I"/>
    <property type="match status" value="1"/>
</dbReference>
<dbReference type="InterPro" id="IPR028082">
    <property type="entry name" value="Peripla_BP_I"/>
</dbReference>
<feature type="chain" id="PRO_5045298084" evidence="3">
    <location>
        <begin position="31"/>
        <end position="374"/>
    </location>
</feature>
<evidence type="ECO:0000313" key="5">
    <source>
        <dbReference type="Proteomes" id="UP001595791"/>
    </source>
</evidence>
<proteinExistence type="predicted"/>
<evidence type="ECO:0000256" key="3">
    <source>
        <dbReference type="SAM" id="SignalP"/>
    </source>
</evidence>
<feature type="signal peptide" evidence="3">
    <location>
        <begin position="1"/>
        <end position="30"/>
    </location>
</feature>
<evidence type="ECO:0000256" key="1">
    <source>
        <dbReference type="ARBA" id="ARBA00023136"/>
    </source>
</evidence>
<sequence>MHRRHPFARMVSPLVAAALLYLGLATHASAEGPAPAPHLAVILPTKAKPLAGAAEAVHQGVLAAEQKLGDDRTPRVRLYPTGERDDEALVAYQDALRNGAVGVIGPLTRGAIAKLAEFGSPEIPVLALNSVDGDRPVNNLYALGLSIEAESRQVARLMHGEGRRRPLVVETDGPLPKRMRTAFVEEWKLLSGEAPTVASATALGPRLRDSAANPEIDSVFLAADLKKARTARPYLGNDRPVYATSQVWGGKFGKTLANVDLLGVRFVDMPWLLDPNRSDHLPYRRADKSALSADLERFYALGIDAYRLSLMLLVAAPDAAIELQGVTGSLRLSEKRQFSRELSSGEIGGDAPSAPPAEQASTAEAAPVPLAPVQ</sequence>
<evidence type="ECO:0000313" key="4">
    <source>
        <dbReference type="EMBL" id="MFC4158314.1"/>
    </source>
</evidence>
<dbReference type="Gene3D" id="3.40.50.2300">
    <property type="match status" value="2"/>
</dbReference>
<keyword evidence="5" id="KW-1185">Reference proteome</keyword>
<dbReference type="Pfam" id="PF04348">
    <property type="entry name" value="LppC"/>
    <property type="match status" value="2"/>
</dbReference>